<name>A0A413RVD3_9FIRM</name>
<feature type="transmembrane region" description="Helical" evidence="1">
    <location>
        <begin position="102"/>
        <end position="130"/>
    </location>
</feature>
<protein>
    <submittedName>
        <fullName evidence="2">Uncharacterized protein</fullName>
    </submittedName>
</protein>
<dbReference type="RefSeq" id="WP_118025777.1">
    <property type="nucleotide sequence ID" value="NZ_JBGKIA010000003.1"/>
</dbReference>
<feature type="transmembrane region" description="Helical" evidence="1">
    <location>
        <begin position="59"/>
        <end position="81"/>
    </location>
</feature>
<proteinExistence type="predicted"/>
<reference evidence="2 3" key="1">
    <citation type="submission" date="2018-08" db="EMBL/GenBank/DDBJ databases">
        <title>A genome reference for cultivated species of the human gut microbiota.</title>
        <authorList>
            <person name="Zou Y."/>
            <person name="Xue W."/>
            <person name="Luo G."/>
        </authorList>
    </citation>
    <scope>NUCLEOTIDE SEQUENCE [LARGE SCALE GENOMIC DNA]</scope>
    <source>
        <strain evidence="2 3">AM43-2</strain>
    </source>
</reference>
<sequence>MYKVKAVWLIALSNFRKWKENPQIILAFCLGFILCFLLSDKVISFAQDKGIVMQALEPFIWTFGDATSVLIISLLLVLLFSDMPNVGNEVPFMLVRISRKTWMLGQILYMILATVLFTLFLLLSTILLSASMVYTADMWSDTAAVLGYSDIGKNIFVPSFVKVMELSLPSECAINVFLLITGYAVFMASIILFFNLFKNKGGVIVAIIFSGFGFLLTPDIIAQWLKIPAEQMAMANIYFGWLSPLNQATYHMHNFGYDNLPKLWQSYVFFGVGICVLFVLSLIKVRKYNFNFTGTMN</sequence>
<evidence type="ECO:0000256" key="1">
    <source>
        <dbReference type="SAM" id="Phobius"/>
    </source>
</evidence>
<gene>
    <name evidence="2" type="ORF">DW929_11230</name>
</gene>
<dbReference type="AlphaFoldDB" id="A0A413RVD3"/>
<feature type="transmembrane region" description="Helical" evidence="1">
    <location>
        <begin position="203"/>
        <end position="225"/>
    </location>
</feature>
<keyword evidence="1" id="KW-1133">Transmembrane helix</keyword>
<feature type="transmembrane region" description="Helical" evidence="1">
    <location>
        <begin position="173"/>
        <end position="196"/>
    </location>
</feature>
<keyword evidence="1" id="KW-0812">Transmembrane</keyword>
<feature type="transmembrane region" description="Helical" evidence="1">
    <location>
        <begin position="264"/>
        <end position="283"/>
    </location>
</feature>
<dbReference type="Proteomes" id="UP000284598">
    <property type="component" value="Unassembled WGS sequence"/>
</dbReference>
<evidence type="ECO:0000313" key="2">
    <source>
        <dbReference type="EMBL" id="RHA52332.1"/>
    </source>
</evidence>
<evidence type="ECO:0000313" key="3">
    <source>
        <dbReference type="Proteomes" id="UP000284598"/>
    </source>
</evidence>
<feature type="transmembrane region" description="Helical" evidence="1">
    <location>
        <begin position="21"/>
        <end position="39"/>
    </location>
</feature>
<keyword evidence="1" id="KW-0472">Membrane</keyword>
<organism evidence="2 3">
    <name type="scientific">Eubacterium ventriosum</name>
    <dbReference type="NCBI Taxonomy" id="39496"/>
    <lineage>
        <taxon>Bacteria</taxon>
        <taxon>Bacillati</taxon>
        <taxon>Bacillota</taxon>
        <taxon>Clostridia</taxon>
        <taxon>Eubacteriales</taxon>
        <taxon>Eubacteriaceae</taxon>
        <taxon>Eubacterium</taxon>
    </lineage>
</organism>
<accession>A0A413RVD3</accession>
<dbReference type="EMBL" id="QSFO01000016">
    <property type="protein sequence ID" value="RHA52332.1"/>
    <property type="molecule type" value="Genomic_DNA"/>
</dbReference>
<comment type="caution">
    <text evidence="2">The sequence shown here is derived from an EMBL/GenBank/DDBJ whole genome shotgun (WGS) entry which is preliminary data.</text>
</comment>